<proteinExistence type="predicted"/>
<organism evidence="1 2">
    <name type="scientific">Stachybotrys elegans</name>
    <dbReference type="NCBI Taxonomy" id="80388"/>
    <lineage>
        <taxon>Eukaryota</taxon>
        <taxon>Fungi</taxon>
        <taxon>Dikarya</taxon>
        <taxon>Ascomycota</taxon>
        <taxon>Pezizomycotina</taxon>
        <taxon>Sordariomycetes</taxon>
        <taxon>Hypocreomycetidae</taxon>
        <taxon>Hypocreales</taxon>
        <taxon>Stachybotryaceae</taxon>
        <taxon>Stachybotrys</taxon>
    </lineage>
</organism>
<reference evidence="1" key="1">
    <citation type="journal article" date="2021" name="Nat. Commun.">
        <title>Genetic determinants of endophytism in the Arabidopsis root mycobiome.</title>
        <authorList>
            <person name="Mesny F."/>
            <person name="Miyauchi S."/>
            <person name="Thiergart T."/>
            <person name="Pickel B."/>
            <person name="Atanasova L."/>
            <person name="Karlsson M."/>
            <person name="Huettel B."/>
            <person name="Barry K.W."/>
            <person name="Haridas S."/>
            <person name="Chen C."/>
            <person name="Bauer D."/>
            <person name="Andreopoulos W."/>
            <person name="Pangilinan J."/>
            <person name="LaButti K."/>
            <person name="Riley R."/>
            <person name="Lipzen A."/>
            <person name="Clum A."/>
            <person name="Drula E."/>
            <person name="Henrissat B."/>
            <person name="Kohler A."/>
            <person name="Grigoriev I.V."/>
            <person name="Martin F.M."/>
            <person name="Hacquard S."/>
        </authorList>
    </citation>
    <scope>NUCLEOTIDE SEQUENCE</scope>
    <source>
        <strain evidence="1">MPI-CAGE-CH-0235</strain>
    </source>
</reference>
<dbReference type="OrthoDB" id="566138at2759"/>
<dbReference type="EMBL" id="JAGPNK010000010">
    <property type="protein sequence ID" value="KAH7312545.1"/>
    <property type="molecule type" value="Genomic_DNA"/>
</dbReference>
<keyword evidence="2" id="KW-1185">Reference proteome</keyword>
<name>A0A8K0SQV6_9HYPO</name>
<dbReference type="AlphaFoldDB" id="A0A8K0SQV6"/>
<protein>
    <submittedName>
        <fullName evidence="1">Uncharacterized protein</fullName>
    </submittedName>
</protein>
<dbReference type="Proteomes" id="UP000813444">
    <property type="component" value="Unassembled WGS sequence"/>
</dbReference>
<accession>A0A8K0SQV6</accession>
<comment type="caution">
    <text evidence="1">The sequence shown here is derived from an EMBL/GenBank/DDBJ whole genome shotgun (WGS) entry which is preliminary data.</text>
</comment>
<sequence length="199" mass="22282">MAICIIISISTRQAVRSIAESLVQTRRGYQNFQRAYDKLRKSAKNFIDDLLPVTPSELDLNGRDSMLTDFRSDFEHYLERLENAPIKDFKSLQNLALDDASDKDGLPNMKYLPSKILSSPGQPTKDFKSFNDYNFDVIIGPADSQVTKVAAAAGFIDYNGRGFGMLAIVGANQKDKLFKIMSAWHASLNSVRPPNLLEE</sequence>
<evidence type="ECO:0000313" key="1">
    <source>
        <dbReference type="EMBL" id="KAH7312545.1"/>
    </source>
</evidence>
<gene>
    <name evidence="1" type="ORF">B0I35DRAFT_462521</name>
</gene>
<evidence type="ECO:0000313" key="2">
    <source>
        <dbReference type="Proteomes" id="UP000813444"/>
    </source>
</evidence>